<name>A0A9Q4GK20_9CORY</name>
<dbReference type="Proteomes" id="UP001070238">
    <property type="component" value="Unassembled WGS sequence"/>
</dbReference>
<dbReference type="CDD" id="cd07374">
    <property type="entry name" value="CYTH-like_Pase"/>
    <property type="match status" value="1"/>
</dbReference>
<evidence type="ECO:0000313" key="4">
    <source>
        <dbReference type="EMBL" id="MCX7537487.1"/>
    </source>
</evidence>
<feature type="domain" description="CYTH" evidence="2">
    <location>
        <begin position="6"/>
        <end position="208"/>
    </location>
</feature>
<dbReference type="PANTHER" id="PTHR39339">
    <property type="entry name" value="SLR1444 PROTEIN"/>
    <property type="match status" value="1"/>
</dbReference>
<dbReference type="PROSITE" id="PS51707">
    <property type="entry name" value="CYTH"/>
    <property type="match status" value="1"/>
</dbReference>
<accession>A0A9Q4GK20</accession>
<organism evidence="4 5">
    <name type="scientific">Corynebacterium antarcticum</name>
    <dbReference type="NCBI Taxonomy" id="2800405"/>
    <lineage>
        <taxon>Bacteria</taxon>
        <taxon>Bacillati</taxon>
        <taxon>Actinomycetota</taxon>
        <taxon>Actinomycetes</taxon>
        <taxon>Mycobacteriales</taxon>
        <taxon>Corynebacteriaceae</taxon>
        <taxon>Corynebacterium</taxon>
    </lineage>
</organism>
<sequence>MSTREFFEVEAKFAVADDTEVPDLTGVSGVERVADTAVHELSAVYYDTGDLRLTRSRITLRRRTGGTDAGWHAKLPGDGGRRELHHDLTDDDADANTVPEPLIDPVRAIVRDLPLIPIARVDNERHESTLTDAGGTVCAEFCDDHVTAWSLLPGGDRTTWREWEIELSDDYAGTDAGAQLIESATELFGAAGADPSGSPSKLVAALGDSIDDAPRPPGVAELAPDSAEAGVLAALEHNYRRLLDYDPRARGDEWDSVHQMRIATRELRSHLETFDGVMDGEIYRGTARGLRELASVLGVARDAEVVAERFRELTSDGEPEVMAPEAAAALVDSVHADYRDAHARVVEYLNSPDYLRLLGELEDLLADPPFRGDVGAKKNRGATDPAAEVLLDHLGRAYRKLLARHDHAMSVWEDPSVPLREREENIHRIRKAAKKLRYSAEAVGAATGLRTKHLYKACSRMQSVLGDFQDAVTSRDMLLAKAEQARAEGGADTFLHGLLYQREMSNGEQALAGYRKTMDSVVDAYSELDNQRRKARRKAEGKSGKSGKSGKKEGKRKH</sequence>
<dbReference type="RefSeq" id="WP_267169073.1">
    <property type="nucleotide sequence ID" value="NZ_JAPMKX010000001.1"/>
</dbReference>
<dbReference type="PROSITE" id="PS51708">
    <property type="entry name" value="CHAD"/>
    <property type="match status" value="1"/>
</dbReference>
<dbReference type="SUPFAM" id="SSF55154">
    <property type="entry name" value="CYTH-like phosphatases"/>
    <property type="match status" value="1"/>
</dbReference>
<evidence type="ECO:0000256" key="1">
    <source>
        <dbReference type="SAM" id="MobiDB-lite"/>
    </source>
</evidence>
<evidence type="ECO:0000259" key="3">
    <source>
        <dbReference type="PROSITE" id="PS51708"/>
    </source>
</evidence>
<reference evidence="4" key="1">
    <citation type="submission" date="2022-11" db="EMBL/GenBank/DDBJ databases">
        <title>Corynebacterium sp. isolated from Penguins.</title>
        <authorList>
            <person name="Sedlar K."/>
            <person name="Svec P."/>
        </authorList>
    </citation>
    <scope>NUCLEOTIDE SEQUENCE</scope>
    <source>
        <strain evidence="4">P5875</strain>
    </source>
</reference>
<evidence type="ECO:0000259" key="2">
    <source>
        <dbReference type="PROSITE" id="PS51707"/>
    </source>
</evidence>
<dbReference type="Pfam" id="PF01928">
    <property type="entry name" value="CYTH"/>
    <property type="match status" value="1"/>
</dbReference>
<dbReference type="InterPro" id="IPR038186">
    <property type="entry name" value="CHAD_dom_sf"/>
</dbReference>
<dbReference type="InterPro" id="IPR007899">
    <property type="entry name" value="CHAD_dom"/>
</dbReference>
<dbReference type="InterPro" id="IPR033469">
    <property type="entry name" value="CYTH-like_dom_sf"/>
</dbReference>
<dbReference type="EMBL" id="JAPMKX010000001">
    <property type="protein sequence ID" value="MCX7537487.1"/>
    <property type="molecule type" value="Genomic_DNA"/>
</dbReference>
<protein>
    <submittedName>
        <fullName evidence="4">CYTH and CHAD domain-containing protein</fullName>
    </submittedName>
</protein>
<dbReference type="SMART" id="SM01118">
    <property type="entry name" value="CYTH"/>
    <property type="match status" value="1"/>
</dbReference>
<dbReference type="Pfam" id="PF05235">
    <property type="entry name" value="CHAD"/>
    <property type="match status" value="1"/>
</dbReference>
<dbReference type="AlphaFoldDB" id="A0A9Q4GK20"/>
<comment type="caution">
    <text evidence="4">The sequence shown here is derived from an EMBL/GenBank/DDBJ whole genome shotgun (WGS) entry which is preliminary data.</text>
</comment>
<dbReference type="PANTHER" id="PTHR39339:SF1">
    <property type="entry name" value="CHAD DOMAIN-CONTAINING PROTEIN"/>
    <property type="match status" value="1"/>
</dbReference>
<proteinExistence type="predicted"/>
<dbReference type="Gene3D" id="2.40.320.10">
    <property type="entry name" value="Hypothetical Protein Pfu-838710-001"/>
    <property type="match status" value="1"/>
</dbReference>
<evidence type="ECO:0000313" key="5">
    <source>
        <dbReference type="Proteomes" id="UP001070238"/>
    </source>
</evidence>
<feature type="domain" description="CHAD" evidence="3">
    <location>
        <begin position="224"/>
        <end position="523"/>
    </location>
</feature>
<gene>
    <name evidence="4" type="ORF">OS123_02840</name>
</gene>
<dbReference type="Gene3D" id="1.40.20.10">
    <property type="entry name" value="CHAD domain"/>
    <property type="match status" value="1"/>
</dbReference>
<dbReference type="InterPro" id="IPR023577">
    <property type="entry name" value="CYTH_domain"/>
</dbReference>
<dbReference type="SMART" id="SM00880">
    <property type="entry name" value="CHAD"/>
    <property type="match status" value="1"/>
</dbReference>
<feature type="region of interest" description="Disordered" evidence="1">
    <location>
        <begin position="526"/>
        <end position="558"/>
    </location>
</feature>